<protein>
    <submittedName>
        <fullName evidence="1">Aminotransferase class IV</fullName>
    </submittedName>
</protein>
<dbReference type="InterPro" id="IPR043132">
    <property type="entry name" value="BCAT-like_C"/>
</dbReference>
<dbReference type="EMBL" id="JAGDYM010000015">
    <property type="protein sequence ID" value="MBO1902896.1"/>
    <property type="molecule type" value="Genomic_DNA"/>
</dbReference>
<dbReference type="InterPro" id="IPR036038">
    <property type="entry name" value="Aminotransferase-like"/>
</dbReference>
<dbReference type="SUPFAM" id="SSF56752">
    <property type="entry name" value="D-aminoacid aminotransferase-like PLP-dependent enzymes"/>
    <property type="match status" value="1"/>
</dbReference>
<keyword evidence="1" id="KW-0032">Aminotransferase</keyword>
<dbReference type="InterPro" id="IPR001544">
    <property type="entry name" value="Aminotrans_IV"/>
</dbReference>
<accession>A0A939MLS2</accession>
<comment type="caution">
    <text evidence="1">The sequence shown here is derived from an EMBL/GenBank/DDBJ whole genome shotgun (WGS) entry which is preliminary data.</text>
</comment>
<proteinExistence type="predicted"/>
<organism evidence="1 2">
    <name type="scientific">Leucobacter weissii</name>
    <dbReference type="NCBI Taxonomy" id="1983706"/>
    <lineage>
        <taxon>Bacteria</taxon>
        <taxon>Bacillati</taxon>
        <taxon>Actinomycetota</taxon>
        <taxon>Actinomycetes</taxon>
        <taxon>Micrococcales</taxon>
        <taxon>Microbacteriaceae</taxon>
        <taxon>Leucobacter</taxon>
    </lineage>
</organism>
<dbReference type="Pfam" id="PF01063">
    <property type="entry name" value="Aminotran_4"/>
    <property type="match status" value="1"/>
</dbReference>
<dbReference type="Gene3D" id="3.20.10.10">
    <property type="entry name" value="D-amino Acid Aminotransferase, subunit A, domain 2"/>
    <property type="match status" value="1"/>
</dbReference>
<reference evidence="1" key="1">
    <citation type="submission" date="2021-03" db="EMBL/GenBank/DDBJ databases">
        <title>Leucobacter chromiisoli sp. nov., isolated from chromium-containing soil of chemical plant.</title>
        <authorList>
            <person name="Xu Z."/>
        </authorList>
    </citation>
    <scope>NUCLEOTIDE SEQUENCE</scope>
    <source>
        <strain evidence="1">S27</strain>
    </source>
</reference>
<dbReference type="GO" id="GO:0008483">
    <property type="term" value="F:transaminase activity"/>
    <property type="evidence" value="ECO:0007669"/>
    <property type="project" value="UniProtKB-KW"/>
</dbReference>
<dbReference type="AlphaFoldDB" id="A0A939MLS2"/>
<evidence type="ECO:0000313" key="2">
    <source>
        <dbReference type="Proteomes" id="UP000664382"/>
    </source>
</evidence>
<name>A0A939MLS2_9MICO</name>
<evidence type="ECO:0000313" key="1">
    <source>
        <dbReference type="EMBL" id="MBO1902896.1"/>
    </source>
</evidence>
<dbReference type="Proteomes" id="UP000664382">
    <property type="component" value="Unassembled WGS sequence"/>
</dbReference>
<sequence length="247" mass="26868">MDALLAADSFRVRVRGGRAEVRGLDRHLERFTASVREPSSGASPPSPDELSAFILDARARIADYGAGFPRLELRRHGGTTELRLSLRPLPALGRTVELRSAPGVRLPDPRRKGPNISLLADLNRELGAEALLLDETGHALEGATTGLVWWPPGNGRDPATDRGYLVADDRRVPSVTESLLLDAADGRLEGAAASPEQLAEQEVWAVNALHGIRPVTSIDGAALPRPDERRLHRFREALDRSWQPVTS</sequence>
<keyword evidence="2" id="KW-1185">Reference proteome</keyword>
<keyword evidence="1" id="KW-0808">Transferase</keyword>
<gene>
    <name evidence="1" type="ORF">J4H92_13170</name>
</gene>
<dbReference type="RefSeq" id="WP_208098651.1">
    <property type="nucleotide sequence ID" value="NZ_JAGDYM010000015.1"/>
</dbReference>